<dbReference type="PANTHER" id="PTHR10974">
    <property type="entry name" value="FI08016P-RELATED"/>
    <property type="match status" value="1"/>
</dbReference>
<dbReference type="CDD" id="cd16021">
    <property type="entry name" value="ALP_like"/>
    <property type="match status" value="1"/>
</dbReference>
<accession>A0A0B7BNG6</accession>
<dbReference type="Gene3D" id="3.40.720.10">
    <property type="entry name" value="Alkaline Phosphatase, subunit A"/>
    <property type="match status" value="1"/>
</dbReference>
<dbReference type="EMBL" id="HACG01047984">
    <property type="protein sequence ID" value="CEK94849.1"/>
    <property type="molecule type" value="Transcribed_RNA"/>
</dbReference>
<dbReference type="Pfam" id="PF02995">
    <property type="entry name" value="DUF229"/>
    <property type="match status" value="1"/>
</dbReference>
<protein>
    <submittedName>
        <fullName evidence="2">Uncharacterized protein</fullName>
    </submittedName>
</protein>
<reference evidence="2" key="1">
    <citation type="submission" date="2014-12" db="EMBL/GenBank/DDBJ databases">
        <title>Insight into the proteome of Arion vulgaris.</title>
        <authorList>
            <person name="Aradska J."/>
            <person name="Bulat T."/>
            <person name="Smidak R."/>
            <person name="Sarate P."/>
            <person name="Gangsoo J."/>
            <person name="Sialana F."/>
            <person name="Bilban M."/>
            <person name="Lubec G."/>
        </authorList>
    </citation>
    <scope>NUCLEOTIDE SEQUENCE</scope>
    <source>
        <tissue evidence="2">Skin</tissue>
    </source>
</reference>
<sequence>SKLIAIFTDIHRREVTGKVMAAINGKRVYWQISNVRRSKFMKILIILMILTIAATTIGFYKNPSLLSRYQIFMNQTSQTVETQTGNRSDRVIYNQIIDSLRELGNRLQLSNTTQTQQDNGMVSESAEDMTSCTFPEIDPFDPVIMALTKFQKPISCEGGIPHLVYLSDDTIKVNHSRTSLIGDRNNTFKECRYKSLAKEPGSDFKTVVLHVSDPFTDSITLRDNDDNLVVECYGSNNTVLSRSYFSLIRIKKDLELLLENNYQKHVVTHSPKETLSVLMIGIDGNSKQNFQRHMPKTRNFLLDNLNAIELNRYNKIGQNTYPNILALLTGKRHQELVESGWTPDKVYDCVNEDFIWSYFSKAGYRTGAIFDDYHVTAFHYQKKGWDKPPVDYYHRVVVLAKNNDKLMKATSSNCFGDMPEITFNHDFWIQMASTFNNSKTRPYFGFSFSVHLTHDSHNMASAGDHLYHRFLQELKDKNIINNTVFIFFSDHGQRFGKTREMYNGKIESSTPYMFLVFPPWFHRKYPQIIKVLKINQERLTTNRDIYETLRDLVNFQATTKLGDINKRGISLFQEIPRERMCEHAEIPVEYCVCNQLTNSNVSSSISLVLALTVQDKLRKIIYPVRLKCAQLTFRSLKKVMEVRSDRSNVNQTTTDSTLYMISIATTPGDAIYEATVKFFNSTKKAEVVSEIIRINMYRGQAECIPSPVLRPFCYCK</sequence>
<name>A0A0B7BNG6_9EUPU</name>
<dbReference type="SUPFAM" id="SSF53649">
    <property type="entry name" value="Alkaline phosphatase-like"/>
    <property type="match status" value="1"/>
</dbReference>
<gene>
    <name evidence="2" type="primary">ORF204121</name>
</gene>
<organism evidence="2">
    <name type="scientific">Arion vulgaris</name>
    <dbReference type="NCBI Taxonomy" id="1028688"/>
    <lineage>
        <taxon>Eukaryota</taxon>
        <taxon>Metazoa</taxon>
        <taxon>Spiralia</taxon>
        <taxon>Lophotrochozoa</taxon>
        <taxon>Mollusca</taxon>
        <taxon>Gastropoda</taxon>
        <taxon>Heterobranchia</taxon>
        <taxon>Euthyneura</taxon>
        <taxon>Panpulmonata</taxon>
        <taxon>Eupulmonata</taxon>
        <taxon>Stylommatophora</taxon>
        <taxon>Helicina</taxon>
        <taxon>Arionoidea</taxon>
        <taxon>Arionidae</taxon>
        <taxon>Arion</taxon>
    </lineage>
</organism>
<dbReference type="AlphaFoldDB" id="A0A0B7BNG6"/>
<dbReference type="GO" id="GO:0005615">
    <property type="term" value="C:extracellular space"/>
    <property type="evidence" value="ECO:0007669"/>
    <property type="project" value="TreeGrafter"/>
</dbReference>
<feature type="transmembrane region" description="Helical" evidence="1">
    <location>
        <begin position="40"/>
        <end position="60"/>
    </location>
</feature>
<keyword evidence="1" id="KW-0472">Membrane</keyword>
<dbReference type="PANTHER" id="PTHR10974:SF1">
    <property type="entry name" value="FI08016P-RELATED"/>
    <property type="match status" value="1"/>
</dbReference>
<evidence type="ECO:0000313" key="2">
    <source>
        <dbReference type="EMBL" id="CEK94849.1"/>
    </source>
</evidence>
<proteinExistence type="predicted"/>
<dbReference type="InterPro" id="IPR004245">
    <property type="entry name" value="DUF229"/>
</dbReference>
<dbReference type="InterPro" id="IPR017850">
    <property type="entry name" value="Alkaline_phosphatase_core_sf"/>
</dbReference>
<evidence type="ECO:0000256" key="1">
    <source>
        <dbReference type="SAM" id="Phobius"/>
    </source>
</evidence>
<dbReference type="FunFam" id="3.40.720.10:FF:000017">
    <property type="entry name" value="Predicted protein"/>
    <property type="match status" value="1"/>
</dbReference>
<keyword evidence="1" id="KW-0812">Transmembrane</keyword>
<feature type="non-terminal residue" evidence="2">
    <location>
        <position position="1"/>
    </location>
</feature>
<keyword evidence="1" id="KW-1133">Transmembrane helix</keyword>